<organism evidence="4 5">
    <name type="scientific">Iris pallida</name>
    <name type="common">Sweet iris</name>
    <dbReference type="NCBI Taxonomy" id="29817"/>
    <lineage>
        <taxon>Eukaryota</taxon>
        <taxon>Viridiplantae</taxon>
        <taxon>Streptophyta</taxon>
        <taxon>Embryophyta</taxon>
        <taxon>Tracheophyta</taxon>
        <taxon>Spermatophyta</taxon>
        <taxon>Magnoliopsida</taxon>
        <taxon>Liliopsida</taxon>
        <taxon>Asparagales</taxon>
        <taxon>Iridaceae</taxon>
        <taxon>Iridoideae</taxon>
        <taxon>Irideae</taxon>
        <taxon>Iris</taxon>
    </lineage>
</organism>
<reference evidence="4" key="2">
    <citation type="submission" date="2023-04" db="EMBL/GenBank/DDBJ databases">
        <authorList>
            <person name="Bruccoleri R.E."/>
            <person name="Oakeley E.J."/>
            <person name="Faust A.-M."/>
            <person name="Dessus-Babus S."/>
            <person name="Altorfer M."/>
            <person name="Burckhardt D."/>
            <person name="Oertli M."/>
            <person name="Naumann U."/>
            <person name="Petersen F."/>
            <person name="Wong J."/>
        </authorList>
    </citation>
    <scope>NUCLEOTIDE SEQUENCE</scope>
    <source>
        <strain evidence="4">GSM-AAB239-AS_SAM_17_03QT</strain>
        <tissue evidence="4">Leaf</tissue>
    </source>
</reference>
<feature type="region of interest" description="Disordered" evidence="2">
    <location>
        <begin position="203"/>
        <end position="224"/>
    </location>
</feature>
<feature type="compositionally biased region" description="Basic residues" evidence="2">
    <location>
        <begin position="112"/>
        <end position="123"/>
    </location>
</feature>
<gene>
    <name evidence="4" type="ORF">M6B38_297220</name>
</gene>
<comment type="subunit">
    <text evidence="1">Component of the TIM23 complex.</text>
</comment>
<comment type="similarity">
    <text evidence="1">Belongs to the TIM50 family.</text>
</comment>
<feature type="compositionally biased region" description="Polar residues" evidence="2">
    <location>
        <begin position="31"/>
        <end position="64"/>
    </location>
</feature>
<protein>
    <recommendedName>
        <fullName evidence="1">Mitochondrial import inner membrane translocase subunit TIM50</fullName>
    </recommendedName>
</protein>
<dbReference type="AlphaFoldDB" id="A0AAX6HQD0"/>
<keyword evidence="1" id="KW-0813">Transport</keyword>
<feature type="domain" description="FCP1 homology" evidence="3">
    <location>
        <begin position="372"/>
        <end position="551"/>
    </location>
</feature>
<dbReference type="GO" id="GO:0005744">
    <property type="term" value="C:TIM23 mitochondrial import inner membrane translocase complex"/>
    <property type="evidence" value="ECO:0007669"/>
    <property type="project" value="UniProtKB-UniRule"/>
</dbReference>
<comment type="caution">
    <text evidence="4">The sequence shown here is derived from an EMBL/GenBank/DDBJ whole genome shotgun (WGS) entry which is preliminary data.</text>
</comment>
<keyword evidence="5" id="KW-1185">Reference proteome</keyword>
<feature type="compositionally biased region" description="Basic and acidic residues" evidence="2">
    <location>
        <begin position="211"/>
        <end position="224"/>
    </location>
</feature>
<evidence type="ECO:0000259" key="3">
    <source>
        <dbReference type="PROSITE" id="PS50969"/>
    </source>
</evidence>
<dbReference type="InterPro" id="IPR050365">
    <property type="entry name" value="TIM50"/>
</dbReference>
<dbReference type="GO" id="GO:0015031">
    <property type="term" value="P:protein transport"/>
    <property type="evidence" value="ECO:0007669"/>
    <property type="project" value="UniProtKB-KW"/>
</dbReference>
<dbReference type="InterPro" id="IPR004274">
    <property type="entry name" value="FCP1_dom"/>
</dbReference>
<proteinExistence type="inferred from homology"/>
<feature type="compositionally biased region" description="Polar residues" evidence="2">
    <location>
        <begin position="143"/>
        <end position="154"/>
    </location>
</feature>
<feature type="region of interest" description="Disordered" evidence="2">
    <location>
        <begin position="91"/>
        <end position="159"/>
    </location>
</feature>
<evidence type="ECO:0000256" key="1">
    <source>
        <dbReference type="RuleBase" id="RU365079"/>
    </source>
</evidence>
<dbReference type="PANTHER" id="PTHR12210">
    <property type="entry name" value="DULLARD PROTEIN PHOSPHATASE"/>
    <property type="match status" value="1"/>
</dbReference>
<dbReference type="InterPro" id="IPR036412">
    <property type="entry name" value="HAD-like_sf"/>
</dbReference>
<dbReference type="SUPFAM" id="SSF56784">
    <property type="entry name" value="HAD-like"/>
    <property type="match status" value="1"/>
</dbReference>
<dbReference type="EMBL" id="JANAVB010007200">
    <property type="protein sequence ID" value="KAJ6843289.1"/>
    <property type="molecule type" value="Genomic_DNA"/>
</dbReference>
<keyword evidence="1" id="KW-0472">Membrane</keyword>
<dbReference type="InterPro" id="IPR023214">
    <property type="entry name" value="HAD_sf"/>
</dbReference>
<reference evidence="4" key="1">
    <citation type="journal article" date="2023" name="GigaByte">
        <title>Genome assembly of the bearded iris, Iris pallida Lam.</title>
        <authorList>
            <person name="Bruccoleri R.E."/>
            <person name="Oakeley E.J."/>
            <person name="Faust A.M.E."/>
            <person name="Altorfer M."/>
            <person name="Dessus-Babus S."/>
            <person name="Burckhardt D."/>
            <person name="Oertli M."/>
            <person name="Naumann U."/>
            <person name="Petersen F."/>
            <person name="Wong J."/>
        </authorList>
    </citation>
    <scope>NUCLEOTIDE SEQUENCE</scope>
    <source>
        <strain evidence="4">GSM-AAB239-AS_SAM_17_03QT</strain>
    </source>
</reference>
<evidence type="ECO:0000313" key="4">
    <source>
        <dbReference type="EMBL" id="KAJ6843289.1"/>
    </source>
</evidence>
<dbReference type="Gene3D" id="3.40.50.1000">
    <property type="entry name" value="HAD superfamily/HAD-like"/>
    <property type="match status" value="1"/>
</dbReference>
<feature type="transmembrane region" description="Helical" evidence="1">
    <location>
        <begin position="548"/>
        <end position="566"/>
    </location>
</feature>
<comment type="function">
    <text evidence="1">Essential component of the TIM23 complex, a complex that mediates the translocation of transit peptide-containing proteins across the mitochondrial inner membrane.</text>
</comment>
<keyword evidence="1" id="KW-0653">Protein transport</keyword>
<accession>A0AAX6HQD0</accession>
<dbReference type="Pfam" id="PF03031">
    <property type="entry name" value="NIF"/>
    <property type="match status" value="1"/>
</dbReference>
<keyword evidence="1" id="KW-0809">Transit peptide</keyword>
<keyword evidence="1" id="KW-0812">Transmembrane</keyword>
<name>A0AAX6HQD0_IRIPA</name>
<feature type="region of interest" description="Disordered" evidence="2">
    <location>
        <begin position="31"/>
        <end position="76"/>
    </location>
</feature>
<keyword evidence="1" id="KW-0811">Translocation</keyword>
<dbReference type="Proteomes" id="UP001140949">
    <property type="component" value="Unassembled WGS sequence"/>
</dbReference>
<comment type="subcellular location">
    <subcellularLocation>
        <location evidence="1">Mitochondrion inner membrane</location>
        <topology evidence="1">Single-pass membrane protein</topology>
    </subcellularLocation>
</comment>
<evidence type="ECO:0000313" key="5">
    <source>
        <dbReference type="Proteomes" id="UP001140949"/>
    </source>
</evidence>
<evidence type="ECO:0000256" key="2">
    <source>
        <dbReference type="SAM" id="MobiDB-lite"/>
    </source>
</evidence>
<feature type="compositionally biased region" description="Basic and acidic residues" evidence="2">
    <location>
        <begin position="65"/>
        <end position="75"/>
    </location>
</feature>
<dbReference type="PROSITE" id="PS50969">
    <property type="entry name" value="FCP1"/>
    <property type="match status" value="1"/>
</dbReference>
<dbReference type="SMART" id="SM00577">
    <property type="entry name" value="CPDc"/>
    <property type="match status" value="1"/>
</dbReference>
<keyword evidence="1" id="KW-1133">Transmembrane helix</keyword>
<keyword evidence="1" id="KW-0496">Mitochondrion</keyword>
<sequence>MEDTVSAIKEVTSSTTCKLAEMVQEDCLISANSNSNANGKDPETSLQSTDQSSADVSSLLSTETDTARKCEDSFNKDPNLFGKIEEDISGANPDFAKHSHMTDSNSSETPKICKRYSRRRVKKKSSETKIEPRSSLPVAQESIDGNTSSLSSIAKSGPSRKISDGTFVGDCSMSSGAIDNNALVKDACTYSDNSNMLDEASSKLKAVKSNSKGDRKTENKGKDKVLGCSQHSLELDQNNLSGTKIPSEGGVSTLLGEEKVEAVTESSLVMDVDSKDSSMLKRADPYFTVDPSIQIEGGTRNHEEGNQKAVSTYCRESPSIRGAMHDSGTLDQLNKKIGELYSSKEEPSFSFQKLEAEKPEAGLPDLERALLSPRKKKLLVLDLNGLLADIITDSHNAHKTQNKISGKAIFKRPFCDEFINFCFEKFDVGVWSSRKRYNVDCVVDFLLGDSKHKLLFCWDQSKCTYTGFNTLENRYKPLVLKELKKLWNKEGSDLPWEKGDYSPSNTLLVDDSPYKALCNPKHTAIFPQPFRFDDEKDNSLGKSSLPKSTMLLIYYLVVYTLFYLMFKQGWKETFVSILKEFLRARMSKSMWKNIHLDNML</sequence>